<dbReference type="GO" id="GO:0006527">
    <property type="term" value="P:L-arginine catabolic process"/>
    <property type="evidence" value="ECO:0007669"/>
    <property type="project" value="InterPro"/>
</dbReference>
<dbReference type="SUPFAM" id="SSF56271">
    <property type="entry name" value="Pyruvoyl-dependent histidine and arginine decarboxylases"/>
    <property type="match status" value="1"/>
</dbReference>
<keyword evidence="6" id="KW-0456">Lyase</keyword>
<evidence type="ECO:0000256" key="5">
    <source>
        <dbReference type="ARBA" id="ARBA00022793"/>
    </source>
</evidence>
<organism evidence="9 10">
    <name type="scientific">Candidatus Falkowbacteria bacterium GW2011_GWA2_41_14</name>
    <dbReference type="NCBI Taxonomy" id="1618635"/>
    <lineage>
        <taxon>Bacteria</taxon>
        <taxon>Candidatus Falkowiibacteriota</taxon>
    </lineage>
</organism>
<name>A0A0G0X468_9BACT</name>
<evidence type="ECO:0000256" key="7">
    <source>
        <dbReference type="ARBA" id="ARBA00023317"/>
    </source>
</evidence>
<dbReference type="SFLD" id="SFLDS00055">
    <property type="entry name" value="Pyruvoyl-Dependent_Histidine/A"/>
    <property type="match status" value="1"/>
</dbReference>
<dbReference type="PIRSF" id="PIRSF005216">
    <property type="entry name" value="Pyruvoyl-dep_arg_deCO2ase"/>
    <property type="match status" value="1"/>
</dbReference>
<dbReference type="AlphaFoldDB" id="A0A0G0X468"/>
<dbReference type="HAMAP" id="MF_01404">
    <property type="entry name" value="PvlArgDC"/>
    <property type="match status" value="1"/>
</dbReference>
<evidence type="ECO:0000313" key="10">
    <source>
        <dbReference type="Proteomes" id="UP000034190"/>
    </source>
</evidence>
<evidence type="ECO:0000256" key="1">
    <source>
        <dbReference type="ARBA" id="ARBA00001928"/>
    </source>
</evidence>
<sequence>MFLTKGVGVHKDRLASFELALRDAGIEKHNLVTVSSIMPPNCHITSKEKGEKMLYPGQIVFCVLARSETNEPNRLISAAIGLARPSDHNNYGYLSEHHAFGEVAKKSGEYAEDLAATMLATTLGIEFDSAKAWEEREQIYKASGNIINTCNICQSAEGNKDGLWTSVIAVAVFCEYSMHKDVIAPIIKDEMQNKDSGDDKSDGPAGKI</sequence>
<evidence type="ECO:0000256" key="2">
    <source>
        <dbReference type="ARBA" id="ARBA00008611"/>
    </source>
</evidence>
<dbReference type="SFLD" id="SFLDG01170">
    <property type="entry name" value="Pyruvoyl-dependent_arginine_de"/>
    <property type="match status" value="1"/>
</dbReference>
<evidence type="ECO:0000313" key="9">
    <source>
        <dbReference type="EMBL" id="KKR91480.1"/>
    </source>
</evidence>
<evidence type="ECO:0000256" key="3">
    <source>
        <dbReference type="ARBA" id="ARBA00012426"/>
    </source>
</evidence>
<evidence type="ECO:0000256" key="8">
    <source>
        <dbReference type="ARBA" id="ARBA00049309"/>
    </source>
</evidence>
<dbReference type="Pfam" id="PF01862">
    <property type="entry name" value="PvlArgDC"/>
    <property type="match status" value="1"/>
</dbReference>
<proteinExistence type="inferred from homology"/>
<comment type="catalytic activity">
    <reaction evidence="8">
        <text>L-arginine + H(+) = agmatine + CO2</text>
        <dbReference type="Rhea" id="RHEA:17641"/>
        <dbReference type="ChEBI" id="CHEBI:15378"/>
        <dbReference type="ChEBI" id="CHEBI:16526"/>
        <dbReference type="ChEBI" id="CHEBI:32682"/>
        <dbReference type="ChEBI" id="CHEBI:58145"/>
        <dbReference type="EC" id="4.1.1.19"/>
    </reaction>
</comment>
<dbReference type="InterPro" id="IPR016105">
    <property type="entry name" value="Pyr-dep_his/arg-deCO2ase_sand"/>
</dbReference>
<protein>
    <recommendedName>
        <fullName evidence="4">Pyruvoyl-dependent arginine decarboxylase AaxB</fullName>
        <ecNumber evidence="3">4.1.1.19</ecNumber>
    </recommendedName>
</protein>
<dbReference type="InterPro" id="IPR016104">
    <property type="entry name" value="Pyr-dep_his/arg-deCO2ase"/>
</dbReference>
<gene>
    <name evidence="9" type="ORF">UU43_C0005G0011</name>
</gene>
<dbReference type="Gene3D" id="3.50.20.10">
    <property type="entry name" value="Pyruvoyl-Dependent Histidine Decarboxylase, subunit B"/>
    <property type="match status" value="1"/>
</dbReference>
<dbReference type="InterPro" id="IPR002724">
    <property type="entry name" value="Pyruvoyl-dep_arg_deCO2ase"/>
</dbReference>
<dbReference type="PANTHER" id="PTHR40438:SF1">
    <property type="entry name" value="PYRUVOYL-DEPENDENT ARGININE DECARBOXYLASE"/>
    <property type="match status" value="1"/>
</dbReference>
<dbReference type="NCBIfam" id="TIGR00286">
    <property type="entry name" value="pyruvoyl-dependent arginine decarboxylase"/>
    <property type="match status" value="1"/>
</dbReference>
<keyword evidence="5" id="KW-0210">Decarboxylase</keyword>
<dbReference type="GO" id="GO:0008792">
    <property type="term" value="F:arginine decarboxylase activity"/>
    <property type="evidence" value="ECO:0007669"/>
    <property type="project" value="UniProtKB-EC"/>
</dbReference>
<evidence type="ECO:0000256" key="6">
    <source>
        <dbReference type="ARBA" id="ARBA00023239"/>
    </source>
</evidence>
<evidence type="ECO:0000256" key="4">
    <source>
        <dbReference type="ARBA" id="ARBA00014727"/>
    </source>
</evidence>
<comment type="cofactor">
    <cofactor evidence="1">
        <name>pyruvate</name>
        <dbReference type="ChEBI" id="CHEBI:15361"/>
    </cofactor>
</comment>
<comment type="similarity">
    <text evidence="2">Belongs to the pyruvoyl-dependent arginine decarboxylase family.</text>
</comment>
<dbReference type="EC" id="4.1.1.19" evidence="3"/>
<reference evidence="9 10" key="1">
    <citation type="journal article" date="2015" name="Nature">
        <title>rRNA introns, odd ribosomes, and small enigmatic genomes across a large radiation of phyla.</title>
        <authorList>
            <person name="Brown C.T."/>
            <person name="Hug L.A."/>
            <person name="Thomas B.C."/>
            <person name="Sharon I."/>
            <person name="Castelle C.J."/>
            <person name="Singh A."/>
            <person name="Wilkins M.J."/>
            <person name="Williams K.H."/>
            <person name="Banfield J.F."/>
        </authorList>
    </citation>
    <scope>NUCLEOTIDE SEQUENCE [LARGE SCALE GENOMIC DNA]</scope>
</reference>
<dbReference type="EMBL" id="LCAP01000005">
    <property type="protein sequence ID" value="KKR91480.1"/>
    <property type="molecule type" value="Genomic_DNA"/>
</dbReference>
<keyword evidence="7" id="KW-0670">Pyruvate</keyword>
<dbReference type="Proteomes" id="UP000034190">
    <property type="component" value="Unassembled WGS sequence"/>
</dbReference>
<comment type="caution">
    <text evidence="9">The sequence shown here is derived from an EMBL/GenBank/DDBJ whole genome shotgun (WGS) entry which is preliminary data.</text>
</comment>
<accession>A0A0G0X468</accession>
<dbReference type="PANTHER" id="PTHR40438">
    <property type="entry name" value="PYRUVOYL-DEPENDENT ARGININE DECARBOXYLASE"/>
    <property type="match status" value="1"/>
</dbReference>